<dbReference type="SUPFAM" id="SSF111283">
    <property type="entry name" value="Putative modulator of DNA gyrase, PmbA/TldD"/>
    <property type="match status" value="1"/>
</dbReference>
<feature type="region of interest" description="Disordered" evidence="1">
    <location>
        <begin position="185"/>
        <end position="208"/>
    </location>
</feature>
<name>A0A6F8YRD5_9ACTN</name>
<feature type="compositionally biased region" description="Basic and acidic residues" evidence="1">
    <location>
        <begin position="185"/>
        <end position="202"/>
    </location>
</feature>
<feature type="domain" description="Metalloprotease TldD/E C-terminal" evidence="2">
    <location>
        <begin position="8"/>
        <end position="217"/>
    </location>
</feature>
<dbReference type="AlphaFoldDB" id="A0A6F8YRD5"/>
<organism evidence="3 4">
    <name type="scientific">Phytohabitans suffuscus</name>
    <dbReference type="NCBI Taxonomy" id="624315"/>
    <lineage>
        <taxon>Bacteria</taxon>
        <taxon>Bacillati</taxon>
        <taxon>Actinomycetota</taxon>
        <taxon>Actinomycetes</taxon>
        <taxon>Micromonosporales</taxon>
        <taxon>Micromonosporaceae</taxon>
    </lineage>
</organism>
<dbReference type="Proteomes" id="UP000503011">
    <property type="component" value="Chromosome"/>
</dbReference>
<dbReference type="PANTHER" id="PTHR43666:SF1">
    <property type="entry name" value="CONSERVED PROTEIN"/>
    <property type="match status" value="1"/>
</dbReference>
<dbReference type="InterPro" id="IPR045569">
    <property type="entry name" value="Metalloprtase-TldD/E_C"/>
</dbReference>
<dbReference type="EMBL" id="AP022871">
    <property type="protein sequence ID" value="BCB88553.1"/>
    <property type="molecule type" value="Genomic_DNA"/>
</dbReference>
<reference evidence="3 4" key="1">
    <citation type="submission" date="2020-03" db="EMBL/GenBank/DDBJ databases">
        <title>Whole genome shotgun sequence of Phytohabitans suffuscus NBRC 105367.</title>
        <authorList>
            <person name="Komaki H."/>
            <person name="Tamura T."/>
        </authorList>
    </citation>
    <scope>NUCLEOTIDE SEQUENCE [LARGE SCALE GENOMIC DNA]</scope>
    <source>
        <strain evidence="3 4">NBRC 105367</strain>
    </source>
</reference>
<evidence type="ECO:0000313" key="3">
    <source>
        <dbReference type="EMBL" id="BCB88553.1"/>
    </source>
</evidence>
<reference evidence="3 4" key="2">
    <citation type="submission" date="2020-03" db="EMBL/GenBank/DDBJ databases">
        <authorList>
            <person name="Ichikawa N."/>
            <person name="Kimura A."/>
            <person name="Kitahashi Y."/>
            <person name="Uohara A."/>
        </authorList>
    </citation>
    <scope>NUCLEOTIDE SEQUENCE [LARGE SCALE GENOMIC DNA]</scope>
    <source>
        <strain evidence="3 4">NBRC 105367</strain>
    </source>
</reference>
<accession>A0A6F8YRD5</accession>
<sequence length="224" mass="23306">MADLVLRLYKAAGAREALDGRTAFAAPGGGTRVGERLTPLPLTLHSDPREPGLECAPFTVARGTGTASVYDNGLPLARTGWITGGVLSTLVGSRQVGAVPAAPEIGNLVLSAPGAARTLDGMVAGTARGLLVTSLWYLREVDPGELLLTGLTRDGVYLVEDGEVRAAANPFRFNASPLGVLARAREAGRTEPTLPREHDESTPRTAMPPLRVADFAMSAVSDAP</sequence>
<gene>
    <name evidence="3" type="ORF">Psuf_058660</name>
</gene>
<protein>
    <recommendedName>
        <fullName evidence="2">Metalloprotease TldD/E C-terminal domain-containing protein</fullName>
    </recommendedName>
</protein>
<evidence type="ECO:0000313" key="4">
    <source>
        <dbReference type="Proteomes" id="UP000503011"/>
    </source>
</evidence>
<dbReference type="InterPro" id="IPR036059">
    <property type="entry name" value="TldD/PmbA_sf"/>
</dbReference>
<proteinExistence type="predicted"/>
<keyword evidence="4" id="KW-1185">Reference proteome</keyword>
<dbReference type="KEGG" id="psuu:Psuf_058660"/>
<dbReference type="PANTHER" id="PTHR43666">
    <property type="entry name" value="TLDD PROTEIN"/>
    <property type="match status" value="1"/>
</dbReference>
<dbReference type="Pfam" id="PF19289">
    <property type="entry name" value="PmbA_TldD_3rd"/>
    <property type="match status" value="1"/>
</dbReference>
<dbReference type="GO" id="GO:0006508">
    <property type="term" value="P:proteolysis"/>
    <property type="evidence" value="ECO:0007669"/>
    <property type="project" value="InterPro"/>
</dbReference>
<evidence type="ECO:0000259" key="2">
    <source>
        <dbReference type="Pfam" id="PF19289"/>
    </source>
</evidence>
<dbReference type="GO" id="GO:0008237">
    <property type="term" value="F:metallopeptidase activity"/>
    <property type="evidence" value="ECO:0007669"/>
    <property type="project" value="InterPro"/>
</dbReference>
<evidence type="ECO:0000256" key="1">
    <source>
        <dbReference type="SAM" id="MobiDB-lite"/>
    </source>
</evidence>
<dbReference type="RefSeq" id="WP_232075124.1">
    <property type="nucleotide sequence ID" value="NZ_AP022871.1"/>
</dbReference>